<evidence type="ECO:0000313" key="2">
    <source>
        <dbReference type="Proteomes" id="UP001295684"/>
    </source>
</evidence>
<protein>
    <submittedName>
        <fullName evidence="1">Uncharacterized protein</fullName>
    </submittedName>
</protein>
<name>A0AAD1XQS1_EUPCR</name>
<gene>
    <name evidence="1" type="ORF">ECRASSUSDP1_LOCUS18525</name>
</gene>
<accession>A0AAD1XQS1</accession>
<dbReference type="EMBL" id="CAMPGE010018754">
    <property type="protein sequence ID" value="CAI2377142.1"/>
    <property type="molecule type" value="Genomic_DNA"/>
</dbReference>
<keyword evidence="2" id="KW-1185">Reference proteome</keyword>
<reference evidence="1" key="1">
    <citation type="submission" date="2023-07" db="EMBL/GenBank/DDBJ databases">
        <authorList>
            <consortium name="AG Swart"/>
            <person name="Singh M."/>
            <person name="Singh A."/>
            <person name="Seah K."/>
            <person name="Emmerich C."/>
        </authorList>
    </citation>
    <scope>NUCLEOTIDE SEQUENCE</scope>
    <source>
        <strain evidence="1">DP1</strain>
    </source>
</reference>
<comment type="caution">
    <text evidence="1">The sequence shown here is derived from an EMBL/GenBank/DDBJ whole genome shotgun (WGS) entry which is preliminary data.</text>
</comment>
<dbReference type="AlphaFoldDB" id="A0AAD1XQS1"/>
<sequence length="205" mass="23751">MKSRKSKEMYVADSKHYCEHRVHRERTVCGTLNSLDLTYASFRAKECSFKERSHKALPISQNKVVKKVIKEKSEIHLNMFNTTPNDKQDFVRVLDEDRNKADSELVSKKVERVLAEYVTLNSRLSSSELLSNKLVRLRRYGFNNHKTVKNSIKKKNKHEIEASLCTSADSDEDESNCDVNIETSNSPNKCYYNNRSLLNKLISTK</sequence>
<organism evidence="1 2">
    <name type="scientific">Euplotes crassus</name>
    <dbReference type="NCBI Taxonomy" id="5936"/>
    <lineage>
        <taxon>Eukaryota</taxon>
        <taxon>Sar</taxon>
        <taxon>Alveolata</taxon>
        <taxon>Ciliophora</taxon>
        <taxon>Intramacronucleata</taxon>
        <taxon>Spirotrichea</taxon>
        <taxon>Hypotrichia</taxon>
        <taxon>Euplotida</taxon>
        <taxon>Euplotidae</taxon>
        <taxon>Moneuplotes</taxon>
    </lineage>
</organism>
<dbReference type="Proteomes" id="UP001295684">
    <property type="component" value="Unassembled WGS sequence"/>
</dbReference>
<evidence type="ECO:0000313" key="1">
    <source>
        <dbReference type="EMBL" id="CAI2377142.1"/>
    </source>
</evidence>
<proteinExistence type="predicted"/>